<evidence type="ECO:0000313" key="2">
    <source>
        <dbReference type="EMBL" id="MBD8033245.1"/>
    </source>
</evidence>
<keyword evidence="3" id="KW-1185">Reference proteome</keyword>
<keyword evidence="1" id="KW-1133">Transmembrane helix</keyword>
<dbReference type="RefSeq" id="WP_191703816.1">
    <property type="nucleotide sequence ID" value="NZ_JACSPW010000007.1"/>
</dbReference>
<gene>
    <name evidence="2" type="ORF">H9632_09205</name>
</gene>
<evidence type="ECO:0000313" key="3">
    <source>
        <dbReference type="Proteomes" id="UP000600565"/>
    </source>
</evidence>
<comment type="caution">
    <text evidence="2">The sequence shown here is derived from an EMBL/GenBank/DDBJ whole genome shotgun (WGS) entry which is preliminary data.</text>
</comment>
<name>A0ABR8XMT4_9BACL</name>
<dbReference type="EMBL" id="JACSPW010000007">
    <property type="protein sequence ID" value="MBD8033245.1"/>
    <property type="molecule type" value="Genomic_DNA"/>
</dbReference>
<sequence>MTNSQVKRAIDEAIGKEPLMNEAFLQKVVQKKKRKKPLPFLQPAIVVLLMLAIGTVLYFTPEQRNHAVEIEAQYLKPNQEQLVAEFYGAIIAQDKKALVNISDVSSEQAFARYSIFEFTKPVEVIKTIESEEAVTVFLKLQSKNKNFLDELVIHKETEKIEVNTAQTMGLYDANAELPKNFVLEYKAAPYAPIMKNIELDLKKADVQKVNDYTLYQIPTDEGTWRVFEAPDGKLLDLNTVSNGQTQVINGDRGKFFFIDSETMETTYIYRDKEGNYQILTGQLKYPGVTTYQTEFHEEPVFMFGGPEPKVITTKQGQLMYAEVFENANLINSPAFYDTETIGQHILVKYSEDSKQISAYYQFTAQDELMDFREIGMLEAKSEHLQDMILQNRYNDQLLYTFNKDTIYYRGRTVSGELIEEKYTKIQVETKDNQYFITGDNDFSWTLTRTAPRILQDEKGIEYMIPFAFEEFPKVNTTLLADDIQSLRVYKIDGYGTNAYVLEEDLDEVNELLLQAQVNEDYITLDKSELMIEVEYPNGQKENLELWLNEGKPSIVMKSDFLTNTDTLFTIPDALADHFLQLVERIEKYDNSK</sequence>
<keyword evidence="1" id="KW-0812">Transmembrane</keyword>
<protein>
    <recommendedName>
        <fullName evidence="4">DUF4367 domain-containing protein</fullName>
    </recommendedName>
</protein>
<evidence type="ECO:0008006" key="4">
    <source>
        <dbReference type="Google" id="ProtNLM"/>
    </source>
</evidence>
<proteinExistence type="predicted"/>
<accession>A0ABR8XMT4</accession>
<reference evidence="2 3" key="1">
    <citation type="submission" date="2020-08" db="EMBL/GenBank/DDBJ databases">
        <title>A Genomic Blueprint of the Chicken Gut Microbiome.</title>
        <authorList>
            <person name="Gilroy R."/>
            <person name="Ravi A."/>
            <person name="Getino M."/>
            <person name="Pursley I."/>
            <person name="Horton D.L."/>
            <person name="Alikhan N.-F."/>
            <person name="Baker D."/>
            <person name="Gharbi K."/>
            <person name="Hall N."/>
            <person name="Watson M."/>
            <person name="Adriaenssens E.M."/>
            <person name="Foster-Nyarko E."/>
            <person name="Jarju S."/>
            <person name="Secka A."/>
            <person name="Antonio M."/>
            <person name="Oren A."/>
            <person name="Chaudhuri R."/>
            <person name="La Ragione R.M."/>
            <person name="Hildebrand F."/>
            <person name="Pallen M.J."/>
        </authorList>
    </citation>
    <scope>NUCLEOTIDE SEQUENCE [LARGE SCALE GENOMIC DNA]</scope>
    <source>
        <strain evidence="2 3">Sa1YVA6</strain>
    </source>
</reference>
<keyword evidence="1" id="KW-0472">Membrane</keyword>
<organism evidence="2 3">
    <name type="scientific">Solibacillus merdavium</name>
    <dbReference type="NCBI Taxonomy" id="2762218"/>
    <lineage>
        <taxon>Bacteria</taxon>
        <taxon>Bacillati</taxon>
        <taxon>Bacillota</taxon>
        <taxon>Bacilli</taxon>
        <taxon>Bacillales</taxon>
        <taxon>Caryophanaceae</taxon>
        <taxon>Solibacillus</taxon>
    </lineage>
</organism>
<feature type="transmembrane region" description="Helical" evidence="1">
    <location>
        <begin position="40"/>
        <end position="59"/>
    </location>
</feature>
<dbReference type="Proteomes" id="UP000600565">
    <property type="component" value="Unassembled WGS sequence"/>
</dbReference>
<evidence type="ECO:0000256" key="1">
    <source>
        <dbReference type="SAM" id="Phobius"/>
    </source>
</evidence>